<organism evidence="1 2">
    <name type="scientific">Pseudomonas plecoglossicida</name>
    <dbReference type="NCBI Taxonomy" id="70775"/>
    <lineage>
        <taxon>Bacteria</taxon>
        <taxon>Pseudomonadati</taxon>
        <taxon>Pseudomonadota</taxon>
        <taxon>Gammaproteobacteria</taxon>
        <taxon>Pseudomonadales</taxon>
        <taxon>Pseudomonadaceae</taxon>
        <taxon>Pseudomonas</taxon>
    </lineage>
</organism>
<proteinExistence type="predicted"/>
<dbReference type="EMBL" id="QANO01000118">
    <property type="protein sequence ID" value="PTU51355.1"/>
    <property type="molecule type" value="Genomic_DNA"/>
</dbReference>
<accession>A0A2R7UIU4</accession>
<evidence type="ECO:0008006" key="3">
    <source>
        <dbReference type="Google" id="ProtNLM"/>
    </source>
</evidence>
<evidence type="ECO:0000313" key="2">
    <source>
        <dbReference type="Proteomes" id="UP000244874"/>
    </source>
</evidence>
<dbReference type="Proteomes" id="UP000244874">
    <property type="component" value="Unassembled WGS sequence"/>
</dbReference>
<gene>
    <name evidence="1" type="ORF">DBB42_15305</name>
</gene>
<name>A0A2R7UIU4_PSEDL</name>
<reference evidence="1 2" key="1">
    <citation type="submission" date="2018-04" db="EMBL/GenBank/DDBJ databases">
        <authorList>
            <person name="Go L.Y."/>
            <person name="Mitchell J.A."/>
        </authorList>
    </citation>
    <scope>NUCLEOTIDE SEQUENCE [LARGE SCALE GENOMIC DNA]</scope>
    <source>
        <strain evidence="1 2">KCJK7865</strain>
    </source>
</reference>
<dbReference type="RefSeq" id="WP_108480863.1">
    <property type="nucleotide sequence ID" value="NZ_QANO01000118.1"/>
</dbReference>
<dbReference type="AlphaFoldDB" id="A0A2R7UIU4"/>
<protein>
    <recommendedName>
        <fullName evidence="3">Phage tail protein</fullName>
    </recommendedName>
</protein>
<comment type="caution">
    <text evidence="1">The sequence shown here is derived from an EMBL/GenBank/DDBJ whole genome shotgun (WGS) entry which is preliminary data.</text>
</comment>
<evidence type="ECO:0000313" key="1">
    <source>
        <dbReference type="EMBL" id="PTU51355.1"/>
    </source>
</evidence>
<sequence>MQKFNLSVDMGGGIILQGYLYEELPLAAAVKAAALQIDQSADQARTSIIGGSLRVVEYEMAEQQAAAFKAADFQGEVPAMVQAVVDAEGVAAQEAAESMLAEAEAWRGALCEIRAIRLKGKAQVLKANSHAEAEGLADAAIAAIRDSIAGITTA</sequence>